<evidence type="ECO:0000259" key="9">
    <source>
        <dbReference type="Pfam" id="PF01551"/>
    </source>
</evidence>
<comment type="cofactor">
    <cofactor evidence="1">
        <name>Zn(2+)</name>
        <dbReference type="ChEBI" id="CHEBI:29105"/>
    </cofactor>
</comment>
<keyword evidence="6" id="KW-0482">Metalloprotease</keyword>
<dbReference type="PANTHER" id="PTHR21666:SF288">
    <property type="entry name" value="CELL DIVISION PROTEIN YTFB"/>
    <property type="match status" value="1"/>
</dbReference>
<dbReference type="PANTHER" id="PTHR21666">
    <property type="entry name" value="PEPTIDASE-RELATED"/>
    <property type="match status" value="1"/>
</dbReference>
<evidence type="ECO:0000256" key="4">
    <source>
        <dbReference type="ARBA" id="ARBA00022801"/>
    </source>
</evidence>
<keyword evidence="7" id="KW-0175">Coiled coil</keyword>
<feature type="compositionally biased region" description="Polar residues" evidence="8">
    <location>
        <begin position="280"/>
        <end position="294"/>
    </location>
</feature>
<protein>
    <submittedName>
        <fullName evidence="10">Peptidoglycan DD-metalloendopeptidase family protein</fullName>
    </submittedName>
</protein>
<feature type="domain" description="M23ase beta-sheet core" evidence="9">
    <location>
        <begin position="351"/>
        <end position="444"/>
    </location>
</feature>
<evidence type="ECO:0000313" key="10">
    <source>
        <dbReference type="EMBL" id="MCZ4282479.1"/>
    </source>
</evidence>
<sequence length="462" mass="50803">MARSFPPEFKKDDVSLWRSLFLACAGFVLFSLLFQPLPARAQDVGQELKKLEQKAAQGKKEAEKLSQTAKKLDRELSGLQGQLIAAASKIQNYESDLTAIEETLFSLVEEETLKSKKLLQDKERLSSTLSALQRIALLPPEALAAAPGSPVDTVRSAMLLQVAVPEIEKRVLSLRQDLNELTDLRQRIEEERTALLTSREDLNRERDGLNILIKRKQTVQSQTLSSQKSVDGRVKQLAQQAKDMKDLVARLEEDKARLAALAPRPKARPAPPPVIEESAPPSQASAQGTDQIQTEKPAEATGDSVPTQLAAIPDPTQIRDFPSRQKRVLLPPARGKMISLYGQKKGTNITFDKGVVIATRPAAQVIAPYDGRIAYAGDFRGYGRILIIEHSGRYHTLLAGVERIDVAVGQWVLAGEPVARMGDGTNEQAEIYFELRSSGQPINPSPWLLSDSNTSNLNKVNG</sequence>
<keyword evidence="3" id="KW-0479">Metal-binding</keyword>
<evidence type="ECO:0000256" key="7">
    <source>
        <dbReference type="SAM" id="Coils"/>
    </source>
</evidence>
<dbReference type="RefSeq" id="WP_269424622.1">
    <property type="nucleotide sequence ID" value="NZ_JAPWGY010000007.1"/>
</dbReference>
<dbReference type="Pfam" id="PF01551">
    <property type="entry name" value="Peptidase_M23"/>
    <property type="match status" value="1"/>
</dbReference>
<keyword evidence="2" id="KW-0645">Protease</keyword>
<feature type="coiled-coil region" evidence="7">
    <location>
        <begin position="41"/>
        <end position="110"/>
    </location>
</feature>
<organism evidence="10 11">
    <name type="scientific">Kiloniella laminariae</name>
    <dbReference type="NCBI Taxonomy" id="454162"/>
    <lineage>
        <taxon>Bacteria</taxon>
        <taxon>Pseudomonadati</taxon>
        <taxon>Pseudomonadota</taxon>
        <taxon>Alphaproteobacteria</taxon>
        <taxon>Rhodospirillales</taxon>
        <taxon>Kiloniellaceae</taxon>
        <taxon>Kiloniella</taxon>
    </lineage>
</organism>
<evidence type="ECO:0000256" key="1">
    <source>
        <dbReference type="ARBA" id="ARBA00001947"/>
    </source>
</evidence>
<feature type="region of interest" description="Disordered" evidence="8">
    <location>
        <begin position="259"/>
        <end position="308"/>
    </location>
</feature>
<dbReference type="SUPFAM" id="SSF51261">
    <property type="entry name" value="Duplicated hybrid motif"/>
    <property type="match status" value="1"/>
</dbReference>
<evidence type="ECO:0000256" key="5">
    <source>
        <dbReference type="ARBA" id="ARBA00022833"/>
    </source>
</evidence>
<dbReference type="InterPro" id="IPR016047">
    <property type="entry name" value="M23ase_b-sheet_dom"/>
</dbReference>
<evidence type="ECO:0000256" key="6">
    <source>
        <dbReference type="ARBA" id="ARBA00023049"/>
    </source>
</evidence>
<evidence type="ECO:0000256" key="2">
    <source>
        <dbReference type="ARBA" id="ARBA00022670"/>
    </source>
</evidence>
<accession>A0ABT4LN19</accession>
<feature type="coiled-coil region" evidence="7">
    <location>
        <begin position="171"/>
        <end position="205"/>
    </location>
</feature>
<keyword evidence="5" id="KW-0862">Zinc</keyword>
<dbReference type="EMBL" id="JAPWGY010000007">
    <property type="protein sequence ID" value="MCZ4282479.1"/>
    <property type="molecule type" value="Genomic_DNA"/>
</dbReference>
<dbReference type="CDD" id="cd12797">
    <property type="entry name" value="M23_peptidase"/>
    <property type="match status" value="1"/>
</dbReference>
<dbReference type="InterPro" id="IPR011055">
    <property type="entry name" value="Dup_hybrid_motif"/>
</dbReference>
<proteinExistence type="predicted"/>
<dbReference type="InterPro" id="IPR050570">
    <property type="entry name" value="Cell_wall_metabolism_enzyme"/>
</dbReference>
<dbReference type="Gene3D" id="2.70.70.10">
    <property type="entry name" value="Glucose Permease (Domain IIA)"/>
    <property type="match status" value="1"/>
</dbReference>
<evidence type="ECO:0000256" key="8">
    <source>
        <dbReference type="SAM" id="MobiDB-lite"/>
    </source>
</evidence>
<name>A0ABT4LN19_9PROT</name>
<evidence type="ECO:0000256" key="3">
    <source>
        <dbReference type="ARBA" id="ARBA00022723"/>
    </source>
</evidence>
<keyword evidence="4" id="KW-0378">Hydrolase</keyword>
<keyword evidence="11" id="KW-1185">Reference proteome</keyword>
<comment type="caution">
    <text evidence="10">The sequence shown here is derived from an EMBL/GenBank/DDBJ whole genome shotgun (WGS) entry which is preliminary data.</text>
</comment>
<reference evidence="10" key="1">
    <citation type="submission" date="2022-12" db="EMBL/GenBank/DDBJ databases">
        <title>Bacterial isolates from different developmental stages of Nematostella vectensis.</title>
        <authorList>
            <person name="Fraune S."/>
        </authorList>
    </citation>
    <scope>NUCLEOTIDE SEQUENCE</scope>
    <source>
        <strain evidence="10">G21630-S1</strain>
    </source>
</reference>
<dbReference type="Proteomes" id="UP001069802">
    <property type="component" value="Unassembled WGS sequence"/>
</dbReference>
<evidence type="ECO:0000313" key="11">
    <source>
        <dbReference type="Proteomes" id="UP001069802"/>
    </source>
</evidence>
<gene>
    <name evidence="10" type="ORF">O4H49_16955</name>
</gene>